<dbReference type="Proteomes" id="UP000188320">
    <property type="component" value="Unassembled WGS sequence"/>
</dbReference>
<reference evidence="3" key="1">
    <citation type="submission" date="2017-01" db="EMBL/GenBank/DDBJ databases">
        <authorList>
            <person name="Wang Y."/>
            <person name="White M."/>
            <person name="Kvist S."/>
            <person name="Moncalvo J.-M."/>
        </authorList>
    </citation>
    <scope>NUCLEOTIDE SEQUENCE [LARGE SCALE GENOMIC DNA]</scope>
    <source>
        <strain evidence="3">COL-18-3</strain>
    </source>
</reference>
<feature type="region of interest" description="Disordered" evidence="1">
    <location>
        <begin position="1"/>
        <end position="39"/>
    </location>
</feature>
<protein>
    <submittedName>
        <fullName evidence="2">Uncharacterized protein</fullName>
    </submittedName>
</protein>
<organism evidence="2 3">
    <name type="scientific">Zancudomyces culisetae</name>
    <name type="common">Gut fungus</name>
    <name type="synonym">Smittium culisetae</name>
    <dbReference type="NCBI Taxonomy" id="1213189"/>
    <lineage>
        <taxon>Eukaryota</taxon>
        <taxon>Fungi</taxon>
        <taxon>Fungi incertae sedis</taxon>
        <taxon>Zoopagomycota</taxon>
        <taxon>Kickxellomycotina</taxon>
        <taxon>Harpellomycetes</taxon>
        <taxon>Harpellales</taxon>
        <taxon>Legeriomycetaceae</taxon>
        <taxon>Zancudomyces</taxon>
    </lineage>
</organism>
<evidence type="ECO:0000313" key="3">
    <source>
        <dbReference type="Proteomes" id="UP000188320"/>
    </source>
</evidence>
<dbReference type="EMBL" id="LSSK01001719">
    <property type="protein sequence ID" value="OMH78952.1"/>
    <property type="molecule type" value="Genomic_DNA"/>
</dbReference>
<feature type="region of interest" description="Disordered" evidence="1">
    <location>
        <begin position="55"/>
        <end position="81"/>
    </location>
</feature>
<keyword evidence="3" id="KW-1185">Reference proteome</keyword>
<evidence type="ECO:0000256" key="1">
    <source>
        <dbReference type="SAM" id="MobiDB-lite"/>
    </source>
</evidence>
<feature type="non-terminal residue" evidence="2">
    <location>
        <position position="81"/>
    </location>
</feature>
<name>A0A1R1PDK4_ZANCU</name>
<sequence>MKRSDDGKGNDMEKSAQQKEANGREKEEGEILLEHDDREMMEKVKKDGLQDMIGEDLRKRVEGEGEKYGGRKGYKGEGDEE</sequence>
<dbReference type="AlphaFoldDB" id="A0A1R1PDK4"/>
<accession>A0A1R1PDK4</accession>
<evidence type="ECO:0000313" key="2">
    <source>
        <dbReference type="EMBL" id="OMH78952.1"/>
    </source>
</evidence>
<comment type="caution">
    <text evidence="2">The sequence shown here is derived from an EMBL/GenBank/DDBJ whole genome shotgun (WGS) entry which is preliminary data.</text>
</comment>
<gene>
    <name evidence="2" type="ORF">AX774_g7635</name>
</gene>
<proteinExistence type="predicted"/>